<sequence length="189" mass="21805">MECLEILLCTRIVYERAFLLQLRNSPISRTPPKDLANFPGRMLKGVDIQKDDIISSPSKPGILLLPHGNAYVERGFSQTSNCPTDNRTCLYETPIRGMQSTKGGFKHYNHQCNTASFMKNVIKKGHGDHKLHLVGLEEEKIIESERKKQEQENKKTKVKTIKHIGKFWKLNCRVLKRPCKKRTCWKSKN</sequence>
<dbReference type="AlphaFoldDB" id="A0A7R9B7A6"/>
<dbReference type="InterPro" id="IPR008606">
    <property type="entry name" value="EIF4EBP"/>
</dbReference>
<proteinExistence type="predicted"/>
<dbReference type="GO" id="GO:0045947">
    <property type="term" value="P:negative regulation of translational initiation"/>
    <property type="evidence" value="ECO:0007669"/>
    <property type="project" value="InterPro"/>
</dbReference>
<accession>A0A7R9B7A6</accession>
<gene>
    <name evidence="1" type="ORF">TSIB3V08_LOCUS11528</name>
</gene>
<reference evidence="1" key="1">
    <citation type="submission" date="2020-11" db="EMBL/GenBank/DDBJ databases">
        <authorList>
            <person name="Tran Van P."/>
        </authorList>
    </citation>
    <scope>NUCLEOTIDE SEQUENCE</scope>
</reference>
<protein>
    <submittedName>
        <fullName evidence="1">Uncharacterized protein</fullName>
    </submittedName>
</protein>
<name>A0A7R9B7A6_TIMSH</name>
<evidence type="ECO:0000313" key="1">
    <source>
        <dbReference type="EMBL" id="CAD7267523.1"/>
    </source>
</evidence>
<organism evidence="1">
    <name type="scientific">Timema shepardi</name>
    <name type="common">Walking stick</name>
    <dbReference type="NCBI Taxonomy" id="629360"/>
    <lineage>
        <taxon>Eukaryota</taxon>
        <taxon>Metazoa</taxon>
        <taxon>Ecdysozoa</taxon>
        <taxon>Arthropoda</taxon>
        <taxon>Hexapoda</taxon>
        <taxon>Insecta</taxon>
        <taxon>Pterygota</taxon>
        <taxon>Neoptera</taxon>
        <taxon>Polyneoptera</taxon>
        <taxon>Phasmatodea</taxon>
        <taxon>Timematodea</taxon>
        <taxon>Timematoidea</taxon>
        <taxon>Timematidae</taxon>
        <taxon>Timema</taxon>
    </lineage>
</organism>
<dbReference type="GO" id="GO:0008190">
    <property type="term" value="F:eukaryotic initiation factor 4E binding"/>
    <property type="evidence" value="ECO:0007669"/>
    <property type="project" value="InterPro"/>
</dbReference>
<dbReference type="Pfam" id="PF05456">
    <property type="entry name" value="eIF_4EBP"/>
    <property type="match status" value="1"/>
</dbReference>
<dbReference type="EMBL" id="OC009467">
    <property type="protein sequence ID" value="CAD7267523.1"/>
    <property type="molecule type" value="Genomic_DNA"/>
</dbReference>